<keyword evidence="2" id="KW-1185">Reference proteome</keyword>
<keyword evidence="1" id="KW-0472">Membrane</keyword>
<dbReference type="Proteomes" id="UP000504615">
    <property type="component" value="Unplaced"/>
</dbReference>
<evidence type="ECO:0000313" key="2">
    <source>
        <dbReference type="Proteomes" id="UP000504615"/>
    </source>
</evidence>
<proteinExistence type="predicted"/>
<protein>
    <submittedName>
        <fullName evidence="3">Uncharacterized protein LOC105427958 isoform X1</fullName>
    </submittedName>
</protein>
<keyword evidence="1" id="KW-1133">Transmembrane helix</keyword>
<keyword evidence="1" id="KW-0812">Transmembrane</keyword>
<feature type="transmembrane region" description="Helical" evidence="1">
    <location>
        <begin position="153"/>
        <end position="176"/>
    </location>
</feature>
<dbReference type="PANTHER" id="PTHR34609:SF17">
    <property type="entry name" value="GEO08273P1-RELATED"/>
    <property type="match status" value="1"/>
</dbReference>
<feature type="transmembrane region" description="Helical" evidence="1">
    <location>
        <begin position="188"/>
        <end position="212"/>
    </location>
</feature>
<dbReference type="Pfam" id="PF15860">
    <property type="entry name" value="DUF4728"/>
    <property type="match status" value="1"/>
</dbReference>
<accession>A0A6I9X1U6</accession>
<name>A0A6I9X1U6_9HYME</name>
<feature type="transmembrane region" description="Helical" evidence="1">
    <location>
        <begin position="86"/>
        <end position="105"/>
    </location>
</feature>
<dbReference type="OrthoDB" id="8190053at2759"/>
<dbReference type="GeneID" id="105427958"/>
<evidence type="ECO:0000256" key="1">
    <source>
        <dbReference type="SAM" id="Phobius"/>
    </source>
</evidence>
<reference evidence="3" key="1">
    <citation type="submission" date="2025-08" db="UniProtKB">
        <authorList>
            <consortium name="RefSeq"/>
        </authorList>
    </citation>
    <scope>IDENTIFICATION</scope>
</reference>
<dbReference type="RefSeq" id="XP_011638263.1">
    <property type="nucleotide sequence ID" value="XM_011639961.2"/>
</dbReference>
<dbReference type="InterPro" id="IPR053077">
    <property type="entry name" value="MARVEL_domain_protein_3"/>
</dbReference>
<sequence>MPWNARPIVYFAPVHVSTYIASSNNRSTHYKSFQSERSFYKRTIYQIHRGRPSRIPRDVQFELKTYFPRMQLTTCCRCCSLKTGTIFSGVCGIVLAVISLILIFTANVEWKTIIIDILDKTAVKIIFAINLCMTILISTLLIIGAIRKNTFMMLPWVVLGLMLAVALLVSVLYTSIMFFINSEVLNGVLWLVFGLIAVVVYTYMWLVVYSYYQQLRIEKMSKRMGPYGKPYNYRRA</sequence>
<gene>
    <name evidence="3" type="primary">LOC105427958</name>
</gene>
<dbReference type="KEGG" id="pbar:105427958"/>
<dbReference type="AlphaFoldDB" id="A0A6I9X1U6"/>
<organism evidence="2 3">
    <name type="scientific">Pogonomyrmex barbatus</name>
    <name type="common">red harvester ant</name>
    <dbReference type="NCBI Taxonomy" id="144034"/>
    <lineage>
        <taxon>Eukaryota</taxon>
        <taxon>Metazoa</taxon>
        <taxon>Ecdysozoa</taxon>
        <taxon>Arthropoda</taxon>
        <taxon>Hexapoda</taxon>
        <taxon>Insecta</taxon>
        <taxon>Pterygota</taxon>
        <taxon>Neoptera</taxon>
        <taxon>Endopterygota</taxon>
        <taxon>Hymenoptera</taxon>
        <taxon>Apocrita</taxon>
        <taxon>Aculeata</taxon>
        <taxon>Formicoidea</taxon>
        <taxon>Formicidae</taxon>
        <taxon>Myrmicinae</taxon>
        <taxon>Pogonomyrmex</taxon>
    </lineage>
</organism>
<feature type="transmembrane region" description="Helical" evidence="1">
    <location>
        <begin position="125"/>
        <end position="146"/>
    </location>
</feature>
<dbReference type="InterPro" id="IPR031720">
    <property type="entry name" value="DUF4728"/>
</dbReference>
<evidence type="ECO:0000313" key="3">
    <source>
        <dbReference type="RefSeq" id="XP_011638263.1"/>
    </source>
</evidence>
<dbReference type="PANTHER" id="PTHR34609">
    <property type="entry name" value="GEO08273P1-RELATED"/>
    <property type="match status" value="1"/>
</dbReference>